<dbReference type="RefSeq" id="WP_407328821.1">
    <property type="nucleotide sequence ID" value="NZ_CP136865.1"/>
</dbReference>
<dbReference type="SUPFAM" id="SSF82771">
    <property type="entry name" value="GIY-YIG endonuclease"/>
    <property type="match status" value="1"/>
</dbReference>
<keyword evidence="4" id="KW-0267">Excision nuclease</keyword>
<evidence type="ECO:0000256" key="3">
    <source>
        <dbReference type="ARBA" id="ARBA00022801"/>
    </source>
</evidence>
<proteinExistence type="predicted"/>
<dbReference type="InterPro" id="IPR047296">
    <property type="entry name" value="GIY-YIG_UvrC_Cho"/>
</dbReference>
<organism evidence="11 12">
    <name type="scientific">Congregibacter brevis</name>
    <dbReference type="NCBI Taxonomy" id="3081201"/>
    <lineage>
        <taxon>Bacteria</taxon>
        <taxon>Pseudomonadati</taxon>
        <taxon>Pseudomonadota</taxon>
        <taxon>Gammaproteobacteria</taxon>
        <taxon>Cellvibrionales</taxon>
        <taxon>Halieaceae</taxon>
        <taxon>Congregibacter</taxon>
    </lineage>
</organism>
<keyword evidence="12" id="KW-1185">Reference proteome</keyword>
<evidence type="ECO:0000256" key="9">
    <source>
        <dbReference type="ARBA" id="ARBA00042732"/>
    </source>
</evidence>
<dbReference type="SMART" id="SM00465">
    <property type="entry name" value="GIYc"/>
    <property type="match status" value="1"/>
</dbReference>
<evidence type="ECO:0000256" key="2">
    <source>
        <dbReference type="ARBA" id="ARBA00022769"/>
    </source>
</evidence>
<reference evidence="11 12" key="1">
    <citation type="submission" date="2023-10" db="EMBL/GenBank/DDBJ databases">
        <title>Two novel species belonging to the OM43/NOR5 clade.</title>
        <authorList>
            <person name="Park M."/>
        </authorList>
    </citation>
    <scope>NUCLEOTIDE SEQUENCE [LARGE SCALE GENOMIC DNA]</scope>
    <source>
        <strain evidence="11 12">IMCC45268</strain>
    </source>
</reference>
<accession>A0ABZ0IEA3</accession>
<name>A0ABZ0IEA3_9GAMM</name>
<dbReference type="InterPro" id="IPR050066">
    <property type="entry name" value="UvrABC_protein_C"/>
</dbReference>
<keyword evidence="1" id="KW-0227">DNA damage</keyword>
<gene>
    <name evidence="11" type="ORF">R0137_04270</name>
</gene>
<evidence type="ECO:0000256" key="4">
    <source>
        <dbReference type="ARBA" id="ARBA00022881"/>
    </source>
</evidence>
<evidence type="ECO:0000256" key="6">
    <source>
        <dbReference type="ARBA" id="ARBA00023236"/>
    </source>
</evidence>
<sequence>MEKSYREDTDKRWTTPIITHRHRNICVTIAVKEKPKELMLIDRKQTHYSCNGEAVDSAPRCPGVYRFYNREDALLYIGKSIDIATRLNSHFADAREPGRQQSMMSGVRRIDCQLTAGEIGALLIENAAIKDEAPLYNRRQRRSRKLWTQRLQQDVEGFLQVIPSDFCPAGERIESVFGLFRSRRHIDDSLRSIARDHGLCLRMLGVERGRGACFQHQVGRCNGACAGKETAEDHNARLLLALEKQRIAAWPFAGPVLLLEERARDSKYDGKNGVLQPRRQFHLIHHWSYLGTYERRDSARQSAKRNSDLVFDRDAYRIAVRSLRQSSGQLLDGLSGEAIANPFATGSSSVNESVENGAALLPA</sequence>
<dbReference type="Gene3D" id="3.40.1440.10">
    <property type="entry name" value="GIY-YIG endonuclease"/>
    <property type="match status" value="1"/>
</dbReference>
<dbReference type="Pfam" id="PF01541">
    <property type="entry name" value="GIY-YIG"/>
    <property type="match status" value="1"/>
</dbReference>
<keyword evidence="3" id="KW-0378">Hydrolase</keyword>
<evidence type="ECO:0000256" key="7">
    <source>
        <dbReference type="ARBA" id="ARBA00040756"/>
    </source>
</evidence>
<dbReference type="InterPro" id="IPR000305">
    <property type="entry name" value="GIY-YIG_endonuc"/>
</dbReference>
<keyword evidence="5" id="KW-0234">DNA repair</keyword>
<evidence type="ECO:0000256" key="8">
    <source>
        <dbReference type="ARBA" id="ARBA00042138"/>
    </source>
</evidence>
<dbReference type="Proteomes" id="UP001626549">
    <property type="component" value="Chromosome"/>
</dbReference>
<evidence type="ECO:0000259" key="10">
    <source>
        <dbReference type="PROSITE" id="PS50164"/>
    </source>
</evidence>
<dbReference type="PANTHER" id="PTHR30562:SF10">
    <property type="entry name" value="EXCINUCLEASE CHO"/>
    <property type="match status" value="1"/>
</dbReference>
<protein>
    <recommendedName>
        <fullName evidence="7">Excinuclease cho</fullName>
    </recommendedName>
    <alternativeName>
        <fullName evidence="9">Endonuclease cho</fullName>
    </alternativeName>
    <alternativeName>
        <fullName evidence="8">UvrC homolog protein</fullName>
    </alternativeName>
</protein>
<evidence type="ECO:0000256" key="5">
    <source>
        <dbReference type="ARBA" id="ARBA00023204"/>
    </source>
</evidence>
<feature type="domain" description="GIY-YIG" evidence="10">
    <location>
        <begin position="60"/>
        <end position="138"/>
    </location>
</feature>
<evidence type="ECO:0000313" key="11">
    <source>
        <dbReference type="EMBL" id="WOJ97796.1"/>
    </source>
</evidence>
<dbReference type="PROSITE" id="PS50164">
    <property type="entry name" value="GIY_YIG"/>
    <property type="match status" value="1"/>
</dbReference>
<keyword evidence="6" id="KW-0742">SOS response</keyword>
<dbReference type="PANTHER" id="PTHR30562">
    <property type="entry name" value="UVRC/OXIDOREDUCTASE"/>
    <property type="match status" value="1"/>
</dbReference>
<dbReference type="CDD" id="cd10434">
    <property type="entry name" value="GIY-YIG_UvrC_Cho"/>
    <property type="match status" value="1"/>
</dbReference>
<dbReference type="EMBL" id="CP136865">
    <property type="protein sequence ID" value="WOJ97796.1"/>
    <property type="molecule type" value="Genomic_DNA"/>
</dbReference>
<keyword evidence="2" id="KW-0228">DNA excision</keyword>
<evidence type="ECO:0000313" key="12">
    <source>
        <dbReference type="Proteomes" id="UP001626549"/>
    </source>
</evidence>
<dbReference type="InterPro" id="IPR035901">
    <property type="entry name" value="GIY-YIG_endonuc_sf"/>
</dbReference>
<evidence type="ECO:0000256" key="1">
    <source>
        <dbReference type="ARBA" id="ARBA00022763"/>
    </source>
</evidence>